<evidence type="ECO:0000313" key="10">
    <source>
        <dbReference type="EMBL" id="SUX25831.1"/>
    </source>
</evidence>
<evidence type="ECO:0000256" key="3">
    <source>
        <dbReference type="ARBA" id="ARBA00022679"/>
    </source>
</evidence>
<sequence length="387" mass="45897">MTYSNILFETPPTLEFVKKLGLEKRDSNLNKLIELFYRYTEIDIRREVASSIGRQKDNDRIYEFLNKEAFEKHYMEVIYQMFRTTLYKAKDDKRFANLRDRILKHYDNEVLQKMLEYYNFKQQKKPKQKEAIKQITKPSLLIGDNRSSLNKIRDNQINFIFTSPPYYNARIYSDYVSYKAYLKAMQETLKQCYRILEDGRFIIINVSPVITKRAGREFESIRYPIHFDFHQILCESGFYFVDEILWIKPEYSVPNRVAGYLQTKMPLSYKPNCISESLMVYRKNSPFLLDKNIKNYDKNLRNDDELDSTNCWYISPKADKNHPAVFPEELCKRVLKYYSFKGDVVCDPFAGSGTFGRVARSMGRIPLLCEANEKYAQKLKIGGFSEI</sequence>
<dbReference type="PROSITE" id="PS00093">
    <property type="entry name" value="N4_MTASE"/>
    <property type="match status" value="1"/>
</dbReference>
<dbReference type="InterPro" id="IPR029063">
    <property type="entry name" value="SAM-dependent_MTases_sf"/>
</dbReference>
<keyword evidence="2 10" id="KW-0489">Methyltransferase</keyword>
<dbReference type="RefSeq" id="WP_115628637.1">
    <property type="nucleotide sequence ID" value="NZ_JANKIR010000012.1"/>
</dbReference>
<protein>
    <recommendedName>
        <fullName evidence="8">Methyltransferase</fullName>
        <ecNumber evidence="8">2.1.1.-</ecNumber>
    </recommendedName>
</protein>
<evidence type="ECO:0000256" key="2">
    <source>
        <dbReference type="ARBA" id="ARBA00022603"/>
    </source>
</evidence>
<dbReference type="InterPro" id="IPR002941">
    <property type="entry name" value="DNA_methylase_N4/N6"/>
</dbReference>
<dbReference type="GO" id="GO:0003677">
    <property type="term" value="F:DNA binding"/>
    <property type="evidence" value="ECO:0007669"/>
    <property type="project" value="UniProtKB-KW"/>
</dbReference>
<name>A0A381EFP1_CAMUP</name>
<comment type="catalytic activity">
    <reaction evidence="7">
        <text>a 2'-deoxycytidine in DNA + S-adenosyl-L-methionine = an N(4)-methyl-2'-deoxycytidine in DNA + S-adenosyl-L-homocysteine + H(+)</text>
        <dbReference type="Rhea" id="RHEA:16857"/>
        <dbReference type="Rhea" id="RHEA-COMP:11369"/>
        <dbReference type="Rhea" id="RHEA-COMP:13674"/>
        <dbReference type="ChEBI" id="CHEBI:15378"/>
        <dbReference type="ChEBI" id="CHEBI:57856"/>
        <dbReference type="ChEBI" id="CHEBI:59789"/>
        <dbReference type="ChEBI" id="CHEBI:85452"/>
        <dbReference type="ChEBI" id="CHEBI:137933"/>
        <dbReference type="EC" id="2.1.1.113"/>
    </reaction>
</comment>
<keyword evidence="4" id="KW-0949">S-adenosyl-L-methionine</keyword>
<dbReference type="REBASE" id="422352">
    <property type="entry name" value="M.Cup12264ORF25P"/>
</dbReference>
<evidence type="ECO:0000256" key="1">
    <source>
        <dbReference type="ARBA" id="ARBA00010203"/>
    </source>
</evidence>
<evidence type="ECO:0000256" key="4">
    <source>
        <dbReference type="ARBA" id="ARBA00022691"/>
    </source>
</evidence>
<feature type="domain" description="DNA methylase N-4/N-6" evidence="9">
    <location>
        <begin position="157"/>
        <end position="377"/>
    </location>
</feature>
<keyword evidence="5" id="KW-0680">Restriction system</keyword>
<evidence type="ECO:0000313" key="11">
    <source>
        <dbReference type="Proteomes" id="UP000254161"/>
    </source>
</evidence>
<evidence type="ECO:0000256" key="7">
    <source>
        <dbReference type="ARBA" id="ARBA00049120"/>
    </source>
</evidence>
<dbReference type="InterPro" id="IPR001091">
    <property type="entry name" value="RM_Methyltransferase"/>
</dbReference>
<organism evidence="10 11">
    <name type="scientific">Campylobacter upsaliensis</name>
    <dbReference type="NCBI Taxonomy" id="28080"/>
    <lineage>
        <taxon>Bacteria</taxon>
        <taxon>Pseudomonadati</taxon>
        <taxon>Campylobacterota</taxon>
        <taxon>Epsilonproteobacteria</taxon>
        <taxon>Campylobacterales</taxon>
        <taxon>Campylobacteraceae</taxon>
        <taxon>Campylobacter</taxon>
    </lineage>
</organism>
<reference evidence="10 11" key="1">
    <citation type="submission" date="2018-06" db="EMBL/GenBank/DDBJ databases">
        <authorList>
            <consortium name="Pathogen Informatics"/>
            <person name="Doyle S."/>
        </authorList>
    </citation>
    <scope>NUCLEOTIDE SEQUENCE [LARGE SCALE GENOMIC DNA]</scope>
    <source>
        <strain evidence="10 11">NCTC12264</strain>
    </source>
</reference>
<dbReference type="InterPro" id="IPR017985">
    <property type="entry name" value="MeTrfase_CN4_CS"/>
</dbReference>
<dbReference type="EC" id="2.1.1.-" evidence="8"/>
<evidence type="ECO:0000256" key="8">
    <source>
        <dbReference type="RuleBase" id="RU362026"/>
    </source>
</evidence>
<dbReference type="SUPFAM" id="SSF53335">
    <property type="entry name" value="S-adenosyl-L-methionine-dependent methyltransferases"/>
    <property type="match status" value="1"/>
</dbReference>
<dbReference type="GO" id="GO:0032259">
    <property type="term" value="P:methylation"/>
    <property type="evidence" value="ECO:0007669"/>
    <property type="project" value="UniProtKB-KW"/>
</dbReference>
<accession>A0A381EFP1</accession>
<dbReference type="EMBL" id="UFUZ01000001">
    <property type="protein sequence ID" value="SUX25831.1"/>
    <property type="molecule type" value="Genomic_DNA"/>
</dbReference>
<dbReference type="GO" id="GO:0008170">
    <property type="term" value="F:N-methyltransferase activity"/>
    <property type="evidence" value="ECO:0007669"/>
    <property type="project" value="InterPro"/>
</dbReference>
<gene>
    <name evidence="10" type="primary">yhdJ_1</name>
    <name evidence="10" type="ORF">NCTC12264_00025</name>
</gene>
<evidence type="ECO:0000259" key="9">
    <source>
        <dbReference type="Pfam" id="PF01555"/>
    </source>
</evidence>
<dbReference type="AlphaFoldDB" id="A0A381EFP1"/>
<comment type="similarity">
    <text evidence="1">Belongs to the N(4)/N(6)-methyltransferase family. N(4) subfamily.</text>
</comment>
<dbReference type="Gene3D" id="3.40.50.150">
    <property type="entry name" value="Vaccinia Virus protein VP39"/>
    <property type="match status" value="1"/>
</dbReference>
<dbReference type="Pfam" id="PF01555">
    <property type="entry name" value="N6_N4_Mtase"/>
    <property type="match status" value="1"/>
</dbReference>
<dbReference type="GO" id="GO:0015667">
    <property type="term" value="F:site-specific DNA-methyltransferase (cytosine-N4-specific) activity"/>
    <property type="evidence" value="ECO:0007669"/>
    <property type="project" value="UniProtKB-EC"/>
</dbReference>
<keyword evidence="6" id="KW-0238">DNA-binding</keyword>
<evidence type="ECO:0000256" key="5">
    <source>
        <dbReference type="ARBA" id="ARBA00022747"/>
    </source>
</evidence>
<dbReference type="PRINTS" id="PR00508">
    <property type="entry name" value="S21N4MTFRASE"/>
</dbReference>
<proteinExistence type="inferred from homology"/>
<dbReference type="Proteomes" id="UP000254161">
    <property type="component" value="Unassembled WGS sequence"/>
</dbReference>
<evidence type="ECO:0000256" key="6">
    <source>
        <dbReference type="ARBA" id="ARBA00023125"/>
    </source>
</evidence>
<keyword evidence="3 10" id="KW-0808">Transferase</keyword>
<dbReference type="GO" id="GO:0009307">
    <property type="term" value="P:DNA restriction-modification system"/>
    <property type="evidence" value="ECO:0007669"/>
    <property type="project" value="UniProtKB-KW"/>
</dbReference>